<sequence length="704" mass="78140">MQQMRLHRLLLTFLVAGAAAFGQPAAISAEGGHYAKDDVAVTQALPAVPLGGGSYMELKRAAILPGDAGKTLVFTLTAVNGGDRDIALADYWVRPYSASGAQFKAELLPQDKDKNMVPEGNSTDLTFYAIVNEMTELSDVNLRVVQWDYSLADLERKIGDIRLQTDDLSYLHPAGTARTMQLGNVPLKGEVTRVSVKKNEKYYAPQLALQLVNEGATSLTPPQLQYSIRTADGSMYPLELVNTEKIILQPKVMKELQLKSSTIPLSAGSEAWELVVTQTLPASGDTKINVPLGFMPIPETDTGPLTQGIAYDYANATGLYSFKLEQLERLPWDEQDLLTAQLAIANRDESGLPIPDFRAYFLLDDGVKIEAKAVKADKQIGIPKGQEARFKLIGKIPYTYQYGEAKLLIEDKTAEGVYPVVGEFQLPAQISGLPAVAFGVKRSPGGRSLQYSPRAVNSYADRSSKLYEVQVEVANADQRGANIPKLAAYLQTPANALYPMKMREVKTKLNPDGRALVSFWTKLPKEMDSSGLKLLLGDAVTDNHATADGEKPDAFMDAAVYDLPNENVNVAGDLRDIDMYPYSLSIWHISTWLDAKEIRINFQYDLSKDSYYETNTEGEKIVLQLEDLKGNITQTQKIFFEKGIEDDDVYFQLGEHSYKWKTADQDLIFKTETLKQYKLSVYHEFQGQRKLLASKTIDWFTTTD</sequence>
<evidence type="ECO:0000313" key="3">
    <source>
        <dbReference type="Proteomes" id="UP000293142"/>
    </source>
</evidence>
<name>A0A4Q9DWT1_9BACL</name>
<dbReference type="OrthoDB" id="2675985at2"/>
<organism evidence="2 3">
    <name type="scientific">Paenibacillus thalictri</name>
    <dbReference type="NCBI Taxonomy" id="2527873"/>
    <lineage>
        <taxon>Bacteria</taxon>
        <taxon>Bacillati</taxon>
        <taxon>Bacillota</taxon>
        <taxon>Bacilli</taxon>
        <taxon>Bacillales</taxon>
        <taxon>Paenibacillaceae</taxon>
        <taxon>Paenibacillus</taxon>
    </lineage>
</organism>
<comment type="caution">
    <text evidence="2">The sequence shown here is derived from an EMBL/GenBank/DDBJ whole genome shotgun (WGS) entry which is preliminary data.</text>
</comment>
<accession>A0A4Q9DWT1</accession>
<keyword evidence="3" id="KW-1185">Reference proteome</keyword>
<dbReference type="Proteomes" id="UP000293142">
    <property type="component" value="Unassembled WGS sequence"/>
</dbReference>
<feature type="signal peptide" evidence="1">
    <location>
        <begin position="1"/>
        <end position="18"/>
    </location>
</feature>
<gene>
    <name evidence="2" type="ORF">EYB31_07695</name>
</gene>
<dbReference type="AlphaFoldDB" id="A0A4Q9DWT1"/>
<dbReference type="EMBL" id="SIRE01000005">
    <property type="protein sequence ID" value="TBL80292.1"/>
    <property type="molecule type" value="Genomic_DNA"/>
</dbReference>
<protein>
    <submittedName>
        <fullName evidence="2">Uncharacterized protein</fullName>
    </submittedName>
</protein>
<dbReference type="RefSeq" id="WP_131012707.1">
    <property type="nucleotide sequence ID" value="NZ_SIRE01000005.1"/>
</dbReference>
<feature type="chain" id="PRO_5038926091" evidence="1">
    <location>
        <begin position="19"/>
        <end position="704"/>
    </location>
</feature>
<evidence type="ECO:0000313" key="2">
    <source>
        <dbReference type="EMBL" id="TBL80292.1"/>
    </source>
</evidence>
<keyword evidence="1" id="KW-0732">Signal</keyword>
<evidence type="ECO:0000256" key="1">
    <source>
        <dbReference type="SAM" id="SignalP"/>
    </source>
</evidence>
<reference evidence="2 3" key="1">
    <citation type="submission" date="2019-02" db="EMBL/GenBank/DDBJ databases">
        <title>Paenibacillus sp. nov., isolated from surface-sterilized tissue of Thalictrum simplex L.</title>
        <authorList>
            <person name="Tuo L."/>
        </authorList>
    </citation>
    <scope>NUCLEOTIDE SEQUENCE [LARGE SCALE GENOMIC DNA]</scope>
    <source>
        <strain evidence="2 3">N2SHLJ1</strain>
    </source>
</reference>
<proteinExistence type="predicted"/>